<dbReference type="GO" id="GO:0009626">
    <property type="term" value="P:plant-type hypersensitive response"/>
    <property type="evidence" value="ECO:0007669"/>
    <property type="project" value="UniProtKB-ARBA"/>
</dbReference>
<dbReference type="AlphaFoldDB" id="A0A8R7PYB3"/>
<evidence type="ECO:0000256" key="8">
    <source>
        <dbReference type="ARBA" id="ARBA00022840"/>
    </source>
</evidence>
<keyword evidence="4" id="KW-0677">Repeat</keyword>
<dbReference type="Gene3D" id="3.80.10.10">
    <property type="entry name" value="Ribonuclease Inhibitor"/>
    <property type="match status" value="1"/>
</dbReference>
<dbReference type="GO" id="GO:0002758">
    <property type="term" value="P:innate immune response-activating signaling pathway"/>
    <property type="evidence" value="ECO:0007669"/>
    <property type="project" value="UniProtKB-ARBA"/>
</dbReference>
<protein>
    <recommendedName>
        <fullName evidence="13">Protein kinase domain-containing protein</fullName>
    </recommendedName>
</protein>
<dbReference type="Pfam" id="PF23559">
    <property type="entry name" value="WHD_DRP"/>
    <property type="match status" value="1"/>
</dbReference>
<dbReference type="PROSITE" id="PS50011">
    <property type="entry name" value="PROTEIN_KINASE_DOM"/>
    <property type="match status" value="1"/>
</dbReference>
<dbReference type="PROSITE" id="PS00107">
    <property type="entry name" value="PROTEIN_KINASE_ATP"/>
    <property type="match status" value="1"/>
</dbReference>
<dbReference type="Gene3D" id="1.10.10.10">
    <property type="entry name" value="Winged helix-like DNA-binding domain superfamily/Winged helix DNA-binding domain"/>
    <property type="match status" value="1"/>
</dbReference>
<dbReference type="InterPro" id="IPR058922">
    <property type="entry name" value="WHD_DRP"/>
</dbReference>
<dbReference type="SMART" id="SM00220">
    <property type="entry name" value="S_TKc"/>
    <property type="match status" value="1"/>
</dbReference>
<evidence type="ECO:0000256" key="4">
    <source>
        <dbReference type="ARBA" id="ARBA00022737"/>
    </source>
</evidence>
<dbReference type="FunFam" id="1.10.510.10:FF:000870">
    <property type="entry name" value="OSJNBa0016N04.16-like protein"/>
    <property type="match status" value="1"/>
</dbReference>
<dbReference type="GO" id="GO:0004672">
    <property type="term" value="F:protein kinase activity"/>
    <property type="evidence" value="ECO:0007669"/>
    <property type="project" value="InterPro"/>
</dbReference>
<feature type="binding site" evidence="11">
    <location>
        <position position="66"/>
    </location>
    <ligand>
        <name>ATP</name>
        <dbReference type="ChEBI" id="CHEBI:30616"/>
    </ligand>
</feature>
<evidence type="ECO:0000256" key="10">
    <source>
        <dbReference type="ARBA" id="ARBA00023136"/>
    </source>
</evidence>
<dbReference type="SUPFAM" id="SSF56112">
    <property type="entry name" value="Protein kinase-like (PK-like)"/>
    <property type="match status" value="1"/>
</dbReference>
<dbReference type="InterPro" id="IPR017441">
    <property type="entry name" value="Protein_kinase_ATP_BS"/>
</dbReference>
<dbReference type="InterPro" id="IPR056789">
    <property type="entry name" value="LRR_R13L1-DRL21"/>
</dbReference>
<name>A0A8R7PYB3_TRIUA</name>
<dbReference type="Pfam" id="PF00069">
    <property type="entry name" value="Pkinase"/>
    <property type="match status" value="1"/>
</dbReference>
<evidence type="ECO:0000256" key="3">
    <source>
        <dbReference type="ARBA" id="ARBA00022692"/>
    </source>
</evidence>
<sequence>MDRRSSGITPRDLECMLCDETAEPKALPLSLLEEITGDFSDEQEIGRGGFAVVYKGKLENRTVAVKRMSNTYMYEKEFQREVECLMMVKHKNVVRFLGYCADTQGSMEKYDGKFVMADVQQRLLCFEYLPKGSLHEYITDTSSGLPWRDRYHIIEGVCQGLHYLHQKNIVHLDLKPANILLDDNLVAKIADFGLSRCFGEMQSRVITENIAGTLGYLAPEFGNGVITYQFDIYSLGVIIIEILTGKKGYHAVDNVVGSWSNVMGKSQSNVQLEQVRVCAEIGIECTNFNPAKRPDTQYVINRLAETETIDGYIKTGVITSHQVRSLSHQAEHAPNGLRQDTPNTPGAASSEENVTAVTVAETTPYNSFWKNTAKLDMLNAKVHKLNETMRSIWSIYQRLNPDIRRCLEYCSIFPRRCKLRRNQLVALWMAQGFVKTSCATEDMEDVAEGYIQELVSCSFLQPEQTWDKIGCFTIHDVVHGLLDKVARNCFRIENAGSQGGEGWNGDVPRDVQHLFVEKYDTKLITGKVLGLENLCTLIVYGVEEDTLVEERVIESICKRLLKLRVLAIAFSQEHVAIKIKVCNKFSVPESISQLKRLRYLAFRISNYGYPKVILPSTIRKLQHIQLLDFGDGYVKEFNFGVHVHLRYITSRFYDKQLPNIGGLISLHTLRDFEVSNLQEGYDIKQLRDLNKLRGYLHIKGLENVRSKEEALEANLAAKERLTELELRWSRNASNRCSREVDAEVLEGLCPPLGLKKLEIWNYQGTRYPDWMVGKQYGCLQELVLWDWGQLGPAPQLVESFPHVHVLKLWNCSWDALPGNMEHLTSLRELVVSSCPNVRSLPTLPQSLEGLRLAYLDDEFMESCQTVGHPNWQKIEHVCKKIFT</sequence>
<evidence type="ECO:0000313" key="15">
    <source>
        <dbReference type="Proteomes" id="UP000015106"/>
    </source>
</evidence>
<keyword evidence="10" id="KW-0472">Membrane</keyword>
<keyword evidence="15" id="KW-1185">Reference proteome</keyword>
<proteinExistence type="predicted"/>
<dbReference type="PROSITE" id="PS00108">
    <property type="entry name" value="PROTEIN_KINASE_ST"/>
    <property type="match status" value="1"/>
</dbReference>
<dbReference type="PANTHER" id="PTHR45707">
    <property type="entry name" value="C2 CALCIUM/LIPID-BINDING PLANT PHOSPHORIBOSYLTRANSFERASE FAMILY PROTEIN"/>
    <property type="match status" value="1"/>
</dbReference>
<dbReference type="GeneID" id="125546299"/>
<evidence type="ECO:0000256" key="6">
    <source>
        <dbReference type="ARBA" id="ARBA00022777"/>
    </source>
</evidence>
<keyword evidence="5 11" id="KW-0547">Nucleotide-binding</keyword>
<keyword evidence="3" id="KW-0812">Transmembrane</keyword>
<dbReference type="EnsemblPlants" id="TuG1812G0300005703.01.T01">
    <property type="protein sequence ID" value="TuG1812G0300005703.01.T01"/>
    <property type="gene ID" value="TuG1812G0300005703.01"/>
</dbReference>
<feature type="domain" description="Protein kinase" evidence="13">
    <location>
        <begin position="39"/>
        <end position="313"/>
    </location>
</feature>
<evidence type="ECO:0000256" key="2">
    <source>
        <dbReference type="ARBA" id="ARBA00022679"/>
    </source>
</evidence>
<dbReference type="InterPro" id="IPR008271">
    <property type="entry name" value="Ser/Thr_kinase_AS"/>
</dbReference>
<feature type="region of interest" description="Disordered" evidence="12">
    <location>
        <begin position="328"/>
        <end position="354"/>
    </location>
</feature>
<dbReference type="InterPro" id="IPR011009">
    <property type="entry name" value="Kinase-like_dom_sf"/>
</dbReference>
<dbReference type="KEGG" id="tua:125546299"/>
<keyword evidence="7" id="KW-0611">Plant defense</keyword>
<dbReference type="InterPro" id="IPR000719">
    <property type="entry name" value="Prot_kinase_dom"/>
</dbReference>
<dbReference type="RefSeq" id="XP_048566477.1">
    <property type="nucleotide sequence ID" value="XM_048710520.1"/>
</dbReference>
<dbReference type="FunFam" id="1.10.10.10:FF:000322">
    <property type="entry name" value="Probable disease resistance protein At1g63360"/>
    <property type="match status" value="1"/>
</dbReference>
<dbReference type="InterPro" id="IPR036388">
    <property type="entry name" value="WH-like_DNA-bd_sf"/>
</dbReference>
<evidence type="ECO:0000256" key="1">
    <source>
        <dbReference type="ARBA" id="ARBA00004162"/>
    </source>
</evidence>
<dbReference type="GO" id="GO:0005524">
    <property type="term" value="F:ATP binding"/>
    <property type="evidence" value="ECO:0007669"/>
    <property type="project" value="UniProtKB-UniRule"/>
</dbReference>
<dbReference type="OrthoDB" id="595075at2759"/>
<evidence type="ECO:0000256" key="12">
    <source>
        <dbReference type="SAM" id="MobiDB-lite"/>
    </source>
</evidence>
<reference evidence="14" key="2">
    <citation type="submission" date="2018-03" db="EMBL/GenBank/DDBJ databases">
        <title>The Triticum urartu genome reveals the dynamic nature of wheat genome evolution.</title>
        <authorList>
            <person name="Ling H."/>
            <person name="Ma B."/>
            <person name="Shi X."/>
            <person name="Liu H."/>
            <person name="Dong L."/>
            <person name="Sun H."/>
            <person name="Cao Y."/>
            <person name="Gao Q."/>
            <person name="Zheng S."/>
            <person name="Li Y."/>
            <person name="Yu Y."/>
            <person name="Du H."/>
            <person name="Qi M."/>
            <person name="Li Y."/>
            <person name="Yu H."/>
            <person name="Cui Y."/>
            <person name="Wang N."/>
            <person name="Chen C."/>
            <person name="Wu H."/>
            <person name="Zhao Y."/>
            <person name="Zhang J."/>
            <person name="Li Y."/>
            <person name="Zhou W."/>
            <person name="Zhang B."/>
            <person name="Hu W."/>
            <person name="Eijk M."/>
            <person name="Tang J."/>
            <person name="Witsenboer H."/>
            <person name="Zhao S."/>
            <person name="Li Z."/>
            <person name="Zhang A."/>
            <person name="Wang D."/>
            <person name="Liang C."/>
        </authorList>
    </citation>
    <scope>NUCLEOTIDE SEQUENCE [LARGE SCALE GENOMIC DNA]</scope>
    <source>
        <strain evidence="14">cv. G1812</strain>
    </source>
</reference>
<keyword evidence="9" id="KW-1133">Transmembrane helix</keyword>
<dbReference type="SUPFAM" id="SSF52058">
    <property type="entry name" value="L domain-like"/>
    <property type="match status" value="1"/>
</dbReference>
<keyword evidence="6" id="KW-0418">Kinase</keyword>
<dbReference type="Gene3D" id="1.10.510.10">
    <property type="entry name" value="Transferase(Phosphotransferase) domain 1"/>
    <property type="match status" value="1"/>
</dbReference>
<dbReference type="Pfam" id="PF25019">
    <property type="entry name" value="LRR_R13L1-DRL21"/>
    <property type="match status" value="1"/>
</dbReference>
<organism evidence="14 15">
    <name type="scientific">Triticum urartu</name>
    <name type="common">Red wild einkorn</name>
    <name type="synonym">Crithodium urartu</name>
    <dbReference type="NCBI Taxonomy" id="4572"/>
    <lineage>
        <taxon>Eukaryota</taxon>
        <taxon>Viridiplantae</taxon>
        <taxon>Streptophyta</taxon>
        <taxon>Embryophyta</taxon>
        <taxon>Tracheophyta</taxon>
        <taxon>Spermatophyta</taxon>
        <taxon>Magnoliopsida</taxon>
        <taxon>Liliopsida</taxon>
        <taxon>Poales</taxon>
        <taxon>Poaceae</taxon>
        <taxon>BOP clade</taxon>
        <taxon>Pooideae</taxon>
        <taxon>Triticodae</taxon>
        <taxon>Triticeae</taxon>
        <taxon>Triticinae</taxon>
        <taxon>Triticum</taxon>
    </lineage>
</organism>
<evidence type="ECO:0000313" key="14">
    <source>
        <dbReference type="EnsemblPlants" id="TuG1812G0300005703.01.T01"/>
    </source>
</evidence>
<dbReference type="PANTHER" id="PTHR45707:SF77">
    <property type="entry name" value="PROTEIN KINASE DOMAIN-CONTAINING PROTEIN"/>
    <property type="match status" value="1"/>
</dbReference>
<keyword evidence="2" id="KW-0808">Transferase</keyword>
<dbReference type="FunFam" id="3.30.200.20:FF:000465">
    <property type="entry name" value="Cysteine-rich receptor-like protein kinase 6"/>
    <property type="match status" value="1"/>
</dbReference>
<dbReference type="GO" id="GO:0005886">
    <property type="term" value="C:plasma membrane"/>
    <property type="evidence" value="ECO:0007669"/>
    <property type="project" value="UniProtKB-SubCell"/>
</dbReference>
<evidence type="ECO:0000256" key="9">
    <source>
        <dbReference type="ARBA" id="ARBA00022989"/>
    </source>
</evidence>
<dbReference type="InterPro" id="IPR032675">
    <property type="entry name" value="LRR_dom_sf"/>
</dbReference>
<reference evidence="14" key="3">
    <citation type="submission" date="2022-06" db="UniProtKB">
        <authorList>
            <consortium name="EnsemblPlants"/>
        </authorList>
    </citation>
    <scope>IDENTIFICATION</scope>
</reference>
<evidence type="ECO:0000256" key="7">
    <source>
        <dbReference type="ARBA" id="ARBA00022821"/>
    </source>
</evidence>
<evidence type="ECO:0000259" key="13">
    <source>
        <dbReference type="PROSITE" id="PS50011"/>
    </source>
</evidence>
<evidence type="ECO:0000256" key="5">
    <source>
        <dbReference type="ARBA" id="ARBA00022741"/>
    </source>
</evidence>
<gene>
    <name evidence="14" type="primary">LOC125546299</name>
</gene>
<feature type="compositionally biased region" description="Polar residues" evidence="12">
    <location>
        <begin position="338"/>
        <end position="347"/>
    </location>
</feature>
<dbReference type="GO" id="GO:0042742">
    <property type="term" value="P:defense response to bacterium"/>
    <property type="evidence" value="ECO:0007669"/>
    <property type="project" value="UniProtKB-ARBA"/>
</dbReference>
<reference evidence="15" key="1">
    <citation type="journal article" date="2013" name="Nature">
        <title>Draft genome of the wheat A-genome progenitor Triticum urartu.</title>
        <authorList>
            <person name="Ling H.Q."/>
            <person name="Zhao S."/>
            <person name="Liu D."/>
            <person name="Wang J."/>
            <person name="Sun H."/>
            <person name="Zhang C."/>
            <person name="Fan H."/>
            <person name="Li D."/>
            <person name="Dong L."/>
            <person name="Tao Y."/>
            <person name="Gao C."/>
            <person name="Wu H."/>
            <person name="Li Y."/>
            <person name="Cui Y."/>
            <person name="Guo X."/>
            <person name="Zheng S."/>
            <person name="Wang B."/>
            <person name="Yu K."/>
            <person name="Liang Q."/>
            <person name="Yang W."/>
            <person name="Lou X."/>
            <person name="Chen J."/>
            <person name="Feng M."/>
            <person name="Jian J."/>
            <person name="Zhang X."/>
            <person name="Luo G."/>
            <person name="Jiang Y."/>
            <person name="Liu J."/>
            <person name="Wang Z."/>
            <person name="Sha Y."/>
            <person name="Zhang B."/>
            <person name="Wu H."/>
            <person name="Tang D."/>
            <person name="Shen Q."/>
            <person name="Xue P."/>
            <person name="Zou S."/>
            <person name="Wang X."/>
            <person name="Liu X."/>
            <person name="Wang F."/>
            <person name="Yang Y."/>
            <person name="An X."/>
            <person name="Dong Z."/>
            <person name="Zhang K."/>
            <person name="Zhang X."/>
            <person name="Luo M.C."/>
            <person name="Dvorak J."/>
            <person name="Tong Y."/>
            <person name="Wang J."/>
            <person name="Yang H."/>
            <person name="Li Z."/>
            <person name="Wang D."/>
            <person name="Zhang A."/>
            <person name="Wang J."/>
        </authorList>
    </citation>
    <scope>NUCLEOTIDE SEQUENCE</scope>
    <source>
        <strain evidence="15">cv. G1812</strain>
    </source>
</reference>
<comment type="subcellular location">
    <subcellularLocation>
        <location evidence="1">Cell membrane</location>
        <topology evidence="1">Single-pass membrane protein</topology>
    </subcellularLocation>
</comment>
<accession>A0A8R7PYB3</accession>
<dbReference type="Gramene" id="TuG1812G0300005703.01.T01">
    <property type="protein sequence ID" value="TuG1812G0300005703.01.T01"/>
    <property type="gene ID" value="TuG1812G0300005703.01"/>
</dbReference>
<keyword evidence="8 11" id="KW-0067">ATP-binding</keyword>
<evidence type="ECO:0000256" key="11">
    <source>
        <dbReference type="PROSITE-ProRule" id="PRU10141"/>
    </source>
</evidence>
<dbReference type="Proteomes" id="UP000015106">
    <property type="component" value="Chromosome 3"/>
</dbReference>